<gene>
    <name evidence="11" type="ORF">Zmor_016132</name>
</gene>
<evidence type="ECO:0000313" key="11">
    <source>
        <dbReference type="EMBL" id="KAJ3657104.1"/>
    </source>
</evidence>
<keyword evidence="2" id="KW-1003">Cell membrane</keyword>
<dbReference type="PANTHER" id="PTHR21137">
    <property type="entry name" value="ODORANT RECEPTOR"/>
    <property type="match status" value="1"/>
</dbReference>
<protein>
    <recommendedName>
        <fullName evidence="13">Odorant receptor</fullName>
    </recommendedName>
</protein>
<feature type="transmembrane region" description="Helical" evidence="10">
    <location>
        <begin position="170"/>
        <end position="192"/>
    </location>
</feature>
<evidence type="ECO:0000256" key="10">
    <source>
        <dbReference type="SAM" id="Phobius"/>
    </source>
</evidence>
<keyword evidence="6 10" id="KW-1133">Transmembrane helix</keyword>
<feature type="transmembrane region" description="Helical" evidence="10">
    <location>
        <begin position="127"/>
        <end position="150"/>
    </location>
</feature>
<dbReference type="InterPro" id="IPR004117">
    <property type="entry name" value="7tm6_olfct_rcpt"/>
</dbReference>
<evidence type="ECO:0000256" key="9">
    <source>
        <dbReference type="ARBA" id="ARBA00023224"/>
    </source>
</evidence>
<dbReference type="EMBL" id="JALNTZ010000004">
    <property type="protein sequence ID" value="KAJ3657104.1"/>
    <property type="molecule type" value="Genomic_DNA"/>
</dbReference>
<evidence type="ECO:0000256" key="2">
    <source>
        <dbReference type="ARBA" id="ARBA00022475"/>
    </source>
</evidence>
<name>A0AA38IPY1_9CUCU</name>
<evidence type="ECO:0000256" key="8">
    <source>
        <dbReference type="ARBA" id="ARBA00023170"/>
    </source>
</evidence>
<evidence type="ECO:0000256" key="3">
    <source>
        <dbReference type="ARBA" id="ARBA00022606"/>
    </source>
</evidence>
<dbReference type="GO" id="GO:0004984">
    <property type="term" value="F:olfactory receptor activity"/>
    <property type="evidence" value="ECO:0007669"/>
    <property type="project" value="InterPro"/>
</dbReference>
<keyword evidence="9" id="KW-0807">Transducer</keyword>
<evidence type="ECO:0000313" key="12">
    <source>
        <dbReference type="Proteomes" id="UP001168821"/>
    </source>
</evidence>
<feature type="transmembrane region" description="Helical" evidence="10">
    <location>
        <begin position="279"/>
        <end position="301"/>
    </location>
</feature>
<evidence type="ECO:0000256" key="4">
    <source>
        <dbReference type="ARBA" id="ARBA00022692"/>
    </source>
</evidence>
<evidence type="ECO:0000256" key="7">
    <source>
        <dbReference type="ARBA" id="ARBA00023136"/>
    </source>
</evidence>
<keyword evidence="8" id="KW-0675">Receptor</keyword>
<evidence type="ECO:0000256" key="5">
    <source>
        <dbReference type="ARBA" id="ARBA00022725"/>
    </source>
</evidence>
<evidence type="ECO:0000256" key="6">
    <source>
        <dbReference type="ARBA" id="ARBA00022989"/>
    </source>
</evidence>
<dbReference type="GO" id="GO:0005886">
    <property type="term" value="C:plasma membrane"/>
    <property type="evidence" value="ECO:0007669"/>
    <property type="project" value="UniProtKB-SubCell"/>
</dbReference>
<dbReference type="GO" id="GO:0005549">
    <property type="term" value="F:odorant binding"/>
    <property type="evidence" value="ECO:0007669"/>
    <property type="project" value="InterPro"/>
</dbReference>
<organism evidence="11 12">
    <name type="scientific">Zophobas morio</name>
    <dbReference type="NCBI Taxonomy" id="2755281"/>
    <lineage>
        <taxon>Eukaryota</taxon>
        <taxon>Metazoa</taxon>
        <taxon>Ecdysozoa</taxon>
        <taxon>Arthropoda</taxon>
        <taxon>Hexapoda</taxon>
        <taxon>Insecta</taxon>
        <taxon>Pterygota</taxon>
        <taxon>Neoptera</taxon>
        <taxon>Endopterygota</taxon>
        <taxon>Coleoptera</taxon>
        <taxon>Polyphaga</taxon>
        <taxon>Cucujiformia</taxon>
        <taxon>Tenebrionidae</taxon>
        <taxon>Zophobas</taxon>
    </lineage>
</organism>
<keyword evidence="3" id="KW-0716">Sensory transduction</keyword>
<keyword evidence="7 10" id="KW-0472">Membrane</keyword>
<dbReference type="AlphaFoldDB" id="A0AA38IPY1"/>
<keyword evidence="12" id="KW-1185">Reference proteome</keyword>
<proteinExistence type="predicted"/>
<comment type="caution">
    <text evidence="11">The sequence shown here is derived from an EMBL/GenBank/DDBJ whole genome shotgun (WGS) entry which is preliminary data.</text>
</comment>
<keyword evidence="4 10" id="KW-0812">Transmembrane</keyword>
<dbReference type="GO" id="GO:0007165">
    <property type="term" value="P:signal transduction"/>
    <property type="evidence" value="ECO:0007669"/>
    <property type="project" value="UniProtKB-KW"/>
</dbReference>
<dbReference type="Pfam" id="PF02949">
    <property type="entry name" value="7tm_6"/>
    <property type="match status" value="1"/>
</dbReference>
<evidence type="ECO:0000256" key="1">
    <source>
        <dbReference type="ARBA" id="ARBA00004651"/>
    </source>
</evidence>
<accession>A0AA38IPY1</accession>
<keyword evidence="5" id="KW-0552">Olfaction</keyword>
<dbReference type="PANTHER" id="PTHR21137:SF35">
    <property type="entry name" value="ODORANT RECEPTOR 19A-RELATED"/>
    <property type="match status" value="1"/>
</dbReference>
<feature type="transmembrane region" description="Helical" evidence="10">
    <location>
        <begin position="28"/>
        <end position="54"/>
    </location>
</feature>
<reference evidence="11" key="1">
    <citation type="journal article" date="2023" name="G3 (Bethesda)">
        <title>Whole genome assemblies of Zophobas morio and Tenebrio molitor.</title>
        <authorList>
            <person name="Kaur S."/>
            <person name="Stinson S.A."/>
            <person name="diCenzo G.C."/>
        </authorList>
    </citation>
    <scope>NUCLEOTIDE SEQUENCE</scope>
    <source>
        <strain evidence="11">QUZm001</strain>
    </source>
</reference>
<evidence type="ECO:0008006" key="13">
    <source>
        <dbReference type="Google" id="ProtNLM"/>
    </source>
</evidence>
<comment type="subcellular location">
    <subcellularLocation>
        <location evidence="1">Cell membrane</location>
        <topology evidence="1">Multi-pass membrane protein</topology>
    </subcellularLocation>
</comment>
<dbReference type="Proteomes" id="UP001168821">
    <property type="component" value="Unassembled WGS sequence"/>
</dbReference>
<sequence>MYPYYRPPVDQILHLFTFNGINPLKKSLAATLLVTLELTSITTTMLLIFTQFFYSDFSMKLFVDSVESLFTTSQLLVKLTTFVVKKREIKILLVQISSFWSLSQFDQKFRQECLGHLKYIKSTVKMFIVLCASVMVFFMFSPVFADRLAIICYVPEFMPRWVFVVYNSWVFGYIGMGVVAFDSFVCTMIFMLHLQYKLLNEKICLMRLEEVRNVDDERVCLQDLRSIIQYHNFLWGFLKQLNSILGITSFIQFILYIISMCFEMYLVSKGSVNLESLKSLFYITTLSFEMMLCFCIPSTYLTSEVSSFKLRTQFRN</sequence>
<feature type="transmembrane region" description="Helical" evidence="10">
    <location>
        <begin position="244"/>
        <end position="267"/>
    </location>
</feature>